<accession>A0A8J6TKP3</accession>
<dbReference type="EMBL" id="JACNIG010000217">
    <property type="protein sequence ID" value="MBC8432334.1"/>
    <property type="molecule type" value="Genomic_DNA"/>
</dbReference>
<dbReference type="InterPro" id="IPR014710">
    <property type="entry name" value="RmlC-like_jellyroll"/>
</dbReference>
<evidence type="ECO:0000259" key="1">
    <source>
        <dbReference type="PROSITE" id="PS50042"/>
    </source>
</evidence>
<dbReference type="InterPro" id="IPR018490">
    <property type="entry name" value="cNMP-bd_dom_sf"/>
</dbReference>
<comment type="caution">
    <text evidence="2">The sequence shown here is derived from an EMBL/GenBank/DDBJ whole genome shotgun (WGS) entry which is preliminary data.</text>
</comment>
<evidence type="ECO:0000313" key="2">
    <source>
        <dbReference type="EMBL" id="MBC8432334.1"/>
    </source>
</evidence>
<proteinExistence type="predicted"/>
<dbReference type="SMART" id="SM00100">
    <property type="entry name" value="cNMP"/>
    <property type="match status" value="1"/>
</dbReference>
<dbReference type="Gene3D" id="2.60.120.10">
    <property type="entry name" value="Jelly Rolls"/>
    <property type="match status" value="1"/>
</dbReference>
<feature type="domain" description="Cyclic nucleotide-binding" evidence="1">
    <location>
        <begin position="15"/>
        <end position="142"/>
    </location>
</feature>
<dbReference type="SUPFAM" id="SSF51206">
    <property type="entry name" value="cAMP-binding domain-like"/>
    <property type="match status" value="1"/>
</dbReference>
<dbReference type="Pfam" id="PF00027">
    <property type="entry name" value="cNMP_binding"/>
    <property type="match status" value="1"/>
</dbReference>
<dbReference type="PROSITE" id="PS50042">
    <property type="entry name" value="CNMP_BINDING_3"/>
    <property type="match status" value="1"/>
</dbReference>
<dbReference type="InterPro" id="IPR000595">
    <property type="entry name" value="cNMP-bd_dom"/>
</dbReference>
<name>A0A8J6TKP3_9BACT</name>
<gene>
    <name evidence="2" type="ORF">H8D96_10490</name>
</gene>
<organism evidence="2 3">
    <name type="scientific">Candidatus Desulfatibia vada</name>
    <dbReference type="NCBI Taxonomy" id="2841696"/>
    <lineage>
        <taxon>Bacteria</taxon>
        <taxon>Pseudomonadati</taxon>
        <taxon>Thermodesulfobacteriota</taxon>
        <taxon>Desulfobacteria</taxon>
        <taxon>Desulfobacterales</taxon>
        <taxon>Desulfobacterales incertae sedis</taxon>
        <taxon>Candidatus Desulfatibia</taxon>
    </lineage>
</organism>
<dbReference type="Proteomes" id="UP000605201">
    <property type="component" value="Unassembled WGS sequence"/>
</dbReference>
<evidence type="ECO:0000313" key="3">
    <source>
        <dbReference type="Proteomes" id="UP000605201"/>
    </source>
</evidence>
<dbReference type="PANTHER" id="PTHR23011">
    <property type="entry name" value="CYCLIC NUCLEOTIDE-BINDING DOMAIN CONTAINING PROTEIN"/>
    <property type="match status" value="1"/>
</dbReference>
<dbReference type="CDD" id="cd00038">
    <property type="entry name" value="CAP_ED"/>
    <property type="match status" value="1"/>
</dbReference>
<dbReference type="AlphaFoldDB" id="A0A8J6TKP3"/>
<reference evidence="2 3" key="1">
    <citation type="submission" date="2020-08" db="EMBL/GenBank/DDBJ databases">
        <title>Bridging the membrane lipid divide: bacteria of the FCB group superphylum have the potential to synthesize archaeal ether lipids.</title>
        <authorList>
            <person name="Villanueva L."/>
            <person name="Von Meijenfeldt F.A.B."/>
            <person name="Westbye A.B."/>
            <person name="Yadav S."/>
            <person name="Hopmans E.C."/>
            <person name="Dutilh B.E."/>
            <person name="Sinninghe Damste J.S."/>
        </authorList>
    </citation>
    <scope>NUCLEOTIDE SEQUENCE [LARGE SCALE GENOMIC DNA]</scope>
    <source>
        <strain evidence="2">NIOZ-UU17</strain>
    </source>
</reference>
<protein>
    <submittedName>
        <fullName evidence="2">Cyclic nucleotide-binding domain-containing protein</fullName>
    </submittedName>
</protein>
<dbReference type="PANTHER" id="PTHR23011:SF28">
    <property type="entry name" value="CYCLIC NUCLEOTIDE-BINDING DOMAIN CONTAINING PROTEIN"/>
    <property type="match status" value="1"/>
</dbReference>
<sequence length="159" mass="18135">MPNVDMLEILLQSKVFKGLSDEHLKEITDCVNIVTFEKNETIIREGQAEHPLFIVIKGQVEVVLPQTASGQDYERVTRIKLNRLTQGDCIGEYSLIDEQPASAAVIALEPCRLFEISRSRFGKIINSNDFIAKTVYKNILLIMIKRARDSNRELDICFH</sequence>